<dbReference type="InterPro" id="IPR005514">
    <property type="entry name" value="DUF316"/>
</dbReference>
<feature type="non-terminal residue" evidence="1">
    <location>
        <position position="1"/>
    </location>
</feature>
<organism evidence="1 2">
    <name type="scientific">Pristionchus entomophagus</name>
    <dbReference type="NCBI Taxonomy" id="358040"/>
    <lineage>
        <taxon>Eukaryota</taxon>
        <taxon>Metazoa</taxon>
        <taxon>Ecdysozoa</taxon>
        <taxon>Nematoda</taxon>
        <taxon>Chromadorea</taxon>
        <taxon>Rhabditida</taxon>
        <taxon>Rhabditina</taxon>
        <taxon>Diplogasteromorpha</taxon>
        <taxon>Diplogasteroidea</taxon>
        <taxon>Neodiplogasteridae</taxon>
        <taxon>Pristionchus</taxon>
    </lineage>
</organism>
<name>A0AAV5S7R9_9BILA</name>
<evidence type="ECO:0000313" key="2">
    <source>
        <dbReference type="Proteomes" id="UP001432027"/>
    </source>
</evidence>
<dbReference type="EMBL" id="BTSX01000001">
    <property type="protein sequence ID" value="GMS79001.1"/>
    <property type="molecule type" value="Genomic_DNA"/>
</dbReference>
<evidence type="ECO:0000313" key="1">
    <source>
        <dbReference type="EMBL" id="GMS79001.1"/>
    </source>
</evidence>
<accession>A0AAV5S7R9</accession>
<dbReference type="AlphaFoldDB" id="A0AAV5S7R9"/>
<sequence>THPMTNTCHNDMGGPLMREKNGVWYLYGLSATKDYAVNSCSSATIFTRVSSFCSNIASTTGVKCI</sequence>
<dbReference type="Proteomes" id="UP001432027">
    <property type="component" value="Unassembled WGS sequence"/>
</dbReference>
<keyword evidence="2" id="KW-1185">Reference proteome</keyword>
<dbReference type="Gene3D" id="2.40.10.10">
    <property type="entry name" value="Trypsin-like serine proteases"/>
    <property type="match status" value="1"/>
</dbReference>
<proteinExistence type="predicted"/>
<gene>
    <name evidence="1" type="ORF">PENTCL1PPCAC_1176</name>
</gene>
<reference evidence="1" key="1">
    <citation type="submission" date="2023-10" db="EMBL/GenBank/DDBJ databases">
        <title>Genome assembly of Pristionchus species.</title>
        <authorList>
            <person name="Yoshida K."/>
            <person name="Sommer R.J."/>
        </authorList>
    </citation>
    <scope>NUCLEOTIDE SEQUENCE</scope>
    <source>
        <strain evidence="1">RS0144</strain>
    </source>
</reference>
<dbReference type="InterPro" id="IPR043504">
    <property type="entry name" value="Peptidase_S1_PA_chymotrypsin"/>
</dbReference>
<evidence type="ECO:0008006" key="3">
    <source>
        <dbReference type="Google" id="ProtNLM"/>
    </source>
</evidence>
<dbReference type="SUPFAM" id="SSF50494">
    <property type="entry name" value="Trypsin-like serine proteases"/>
    <property type="match status" value="1"/>
</dbReference>
<dbReference type="InterPro" id="IPR009003">
    <property type="entry name" value="Peptidase_S1_PA"/>
</dbReference>
<protein>
    <recommendedName>
        <fullName evidence="3">Peptidase S1 domain-containing protein</fullName>
    </recommendedName>
</protein>
<dbReference type="Pfam" id="PF03761">
    <property type="entry name" value="DUF316"/>
    <property type="match status" value="1"/>
</dbReference>
<comment type="caution">
    <text evidence="1">The sequence shown here is derived from an EMBL/GenBank/DDBJ whole genome shotgun (WGS) entry which is preliminary data.</text>
</comment>